<evidence type="ECO:0000313" key="1">
    <source>
        <dbReference type="EMBL" id="SQA94473.1"/>
    </source>
</evidence>
<proteinExistence type="predicted"/>
<organism evidence="1 2">
    <name type="scientific">Capnocytophaga ochracea</name>
    <dbReference type="NCBI Taxonomy" id="1018"/>
    <lineage>
        <taxon>Bacteria</taxon>
        <taxon>Pseudomonadati</taxon>
        <taxon>Bacteroidota</taxon>
        <taxon>Flavobacteriia</taxon>
        <taxon>Flavobacteriales</taxon>
        <taxon>Flavobacteriaceae</taxon>
        <taxon>Capnocytophaga</taxon>
    </lineage>
</organism>
<name>A0A2X2T1Y8_CAPOC</name>
<evidence type="ECO:0000313" key="2">
    <source>
        <dbReference type="Proteomes" id="UP000249891"/>
    </source>
</evidence>
<dbReference type="EMBL" id="UARG01000041">
    <property type="protein sequence ID" value="SQA94473.1"/>
    <property type="molecule type" value="Genomic_DNA"/>
</dbReference>
<sequence length="35" mass="3857">MKKFLFGAFVALATMISSCGSKDDKTPEPHRKLSN</sequence>
<evidence type="ECO:0008006" key="3">
    <source>
        <dbReference type="Google" id="ProtNLM"/>
    </source>
</evidence>
<dbReference type="PROSITE" id="PS51257">
    <property type="entry name" value="PROKAR_LIPOPROTEIN"/>
    <property type="match status" value="1"/>
</dbReference>
<dbReference type="AlphaFoldDB" id="A0A2X2T1Y8"/>
<protein>
    <recommendedName>
        <fullName evidence="3">Lipoprotein</fullName>
    </recommendedName>
</protein>
<reference evidence="1 2" key="1">
    <citation type="submission" date="2018-06" db="EMBL/GenBank/DDBJ databases">
        <authorList>
            <consortium name="Pathogen Informatics"/>
            <person name="Doyle S."/>
        </authorList>
    </citation>
    <scope>NUCLEOTIDE SEQUENCE [LARGE SCALE GENOMIC DNA]</scope>
    <source>
        <strain evidence="1 2">NCTC11546</strain>
    </source>
</reference>
<dbReference type="Proteomes" id="UP000249891">
    <property type="component" value="Unassembled WGS sequence"/>
</dbReference>
<accession>A0A2X2T1Y8</accession>
<gene>
    <name evidence="1" type="ORF">NCTC11546_02647</name>
</gene>